<evidence type="ECO:0000313" key="2">
    <source>
        <dbReference type="Proteomes" id="UP000807306"/>
    </source>
</evidence>
<proteinExistence type="predicted"/>
<accession>A0A9P6EAM9</accession>
<evidence type="ECO:0000313" key="1">
    <source>
        <dbReference type="EMBL" id="KAF9525866.1"/>
    </source>
</evidence>
<keyword evidence="2" id="KW-1185">Reference proteome</keyword>
<organism evidence="1 2">
    <name type="scientific">Crepidotus variabilis</name>
    <dbReference type="NCBI Taxonomy" id="179855"/>
    <lineage>
        <taxon>Eukaryota</taxon>
        <taxon>Fungi</taxon>
        <taxon>Dikarya</taxon>
        <taxon>Basidiomycota</taxon>
        <taxon>Agaricomycotina</taxon>
        <taxon>Agaricomycetes</taxon>
        <taxon>Agaricomycetidae</taxon>
        <taxon>Agaricales</taxon>
        <taxon>Agaricineae</taxon>
        <taxon>Crepidotaceae</taxon>
        <taxon>Crepidotus</taxon>
    </lineage>
</organism>
<protein>
    <recommendedName>
        <fullName evidence="3">BTB domain-containing protein</fullName>
    </recommendedName>
</protein>
<dbReference type="AlphaFoldDB" id="A0A9P6EAM9"/>
<dbReference type="OrthoDB" id="3199068at2759"/>
<gene>
    <name evidence="1" type="ORF">CPB83DRAFT_858761</name>
</gene>
<dbReference type="Proteomes" id="UP000807306">
    <property type="component" value="Unassembled WGS sequence"/>
</dbReference>
<sequence>MNSPVNFSFGTPNSSADGASVMENHSTYFFDMVTFEVENTRFRVPKNGFVKANPRFFDRFSLPRLPMGNRTSSVEEQTIALAGITADAFHGLMLLMYPFEETPSYNEWIGALDLATQWNFKDIRAKAILALSTLNRSGNISQTPTELILLAKKYKVKVWLREEYIKFVKMDDLKLEHLRTLDWETISRILAAHLYYGRSEKSVSAQTKPLKCSNCCRDPAAMSGLFDHPCLLTCQKINGFNHCSPCRAGNKWGCERKCSNLKWKDQTPTTAEAHVDALFSSEFSSMI</sequence>
<feature type="non-terminal residue" evidence="1">
    <location>
        <position position="287"/>
    </location>
</feature>
<comment type="caution">
    <text evidence="1">The sequence shown here is derived from an EMBL/GenBank/DDBJ whole genome shotgun (WGS) entry which is preliminary data.</text>
</comment>
<evidence type="ECO:0008006" key="3">
    <source>
        <dbReference type="Google" id="ProtNLM"/>
    </source>
</evidence>
<reference evidence="1" key="1">
    <citation type="submission" date="2020-11" db="EMBL/GenBank/DDBJ databases">
        <authorList>
            <consortium name="DOE Joint Genome Institute"/>
            <person name="Ahrendt S."/>
            <person name="Riley R."/>
            <person name="Andreopoulos W."/>
            <person name="Labutti K."/>
            <person name="Pangilinan J."/>
            <person name="Ruiz-Duenas F.J."/>
            <person name="Barrasa J.M."/>
            <person name="Sanchez-Garcia M."/>
            <person name="Camarero S."/>
            <person name="Miyauchi S."/>
            <person name="Serrano A."/>
            <person name="Linde D."/>
            <person name="Babiker R."/>
            <person name="Drula E."/>
            <person name="Ayuso-Fernandez I."/>
            <person name="Pacheco R."/>
            <person name="Padilla G."/>
            <person name="Ferreira P."/>
            <person name="Barriuso J."/>
            <person name="Kellner H."/>
            <person name="Castanera R."/>
            <person name="Alfaro M."/>
            <person name="Ramirez L."/>
            <person name="Pisabarro A.G."/>
            <person name="Kuo A."/>
            <person name="Tritt A."/>
            <person name="Lipzen A."/>
            <person name="He G."/>
            <person name="Yan M."/>
            <person name="Ng V."/>
            <person name="Cullen D."/>
            <person name="Martin F."/>
            <person name="Rosso M.-N."/>
            <person name="Henrissat B."/>
            <person name="Hibbett D."/>
            <person name="Martinez A.T."/>
            <person name="Grigoriev I.V."/>
        </authorList>
    </citation>
    <scope>NUCLEOTIDE SEQUENCE</scope>
    <source>
        <strain evidence="1">CBS 506.95</strain>
    </source>
</reference>
<name>A0A9P6EAM9_9AGAR</name>
<dbReference type="EMBL" id="MU157878">
    <property type="protein sequence ID" value="KAF9525866.1"/>
    <property type="molecule type" value="Genomic_DNA"/>
</dbReference>